<dbReference type="PANTHER" id="PTHR24104">
    <property type="entry name" value="E3 UBIQUITIN-PROTEIN LIGASE NHLRC1-RELATED"/>
    <property type="match status" value="1"/>
</dbReference>
<accession>A0A177E6W8</accession>
<dbReference type="EMBL" id="LSFI01000021">
    <property type="protein sequence ID" value="OAG27703.1"/>
    <property type="molecule type" value="Genomic_DNA"/>
</dbReference>
<evidence type="ECO:0000256" key="1">
    <source>
        <dbReference type="ARBA" id="ARBA00022737"/>
    </source>
</evidence>
<dbReference type="Pfam" id="PF17170">
    <property type="entry name" value="DUF5128"/>
    <property type="match status" value="1"/>
</dbReference>
<dbReference type="PANTHER" id="PTHR24104:SF25">
    <property type="entry name" value="PROTEIN LIN-41"/>
    <property type="match status" value="1"/>
</dbReference>
<dbReference type="AlphaFoldDB" id="A0A177E6W8"/>
<protein>
    <recommendedName>
        <fullName evidence="5">SMP-30/Gluconolactonase/LRE-like region domain-containing protein</fullName>
    </recommendedName>
</protein>
<dbReference type="InterPro" id="IPR011042">
    <property type="entry name" value="6-blade_b-propeller_TolB-like"/>
</dbReference>
<dbReference type="PROSITE" id="PS51125">
    <property type="entry name" value="NHL"/>
    <property type="match status" value="2"/>
</dbReference>
<dbReference type="InterPro" id="IPR001258">
    <property type="entry name" value="NHL_repeat"/>
</dbReference>
<keyword evidence="4" id="KW-1185">Reference proteome</keyword>
<keyword evidence="1" id="KW-0677">Repeat</keyword>
<name>A0A177E6W8_9BACT</name>
<evidence type="ECO:0000313" key="3">
    <source>
        <dbReference type="EMBL" id="OAG27703.1"/>
    </source>
</evidence>
<dbReference type="Proteomes" id="UP000076964">
    <property type="component" value="Unassembled WGS sequence"/>
</dbReference>
<organism evidence="3 4">
    <name type="scientific">Thermodesulfatator autotrophicus</name>
    <dbReference type="NCBI Taxonomy" id="1795632"/>
    <lineage>
        <taxon>Bacteria</taxon>
        <taxon>Pseudomonadati</taxon>
        <taxon>Thermodesulfobacteriota</taxon>
        <taxon>Thermodesulfobacteria</taxon>
        <taxon>Thermodesulfobacteriales</taxon>
        <taxon>Thermodesulfatatoraceae</taxon>
        <taxon>Thermodesulfatator</taxon>
    </lineage>
</organism>
<feature type="repeat" description="NHL" evidence="2">
    <location>
        <begin position="298"/>
        <end position="341"/>
    </location>
</feature>
<dbReference type="GO" id="GO:0043161">
    <property type="term" value="P:proteasome-mediated ubiquitin-dependent protein catabolic process"/>
    <property type="evidence" value="ECO:0007669"/>
    <property type="project" value="TreeGrafter"/>
</dbReference>
<dbReference type="SUPFAM" id="SSF101898">
    <property type="entry name" value="NHL repeat"/>
    <property type="match status" value="1"/>
</dbReference>
<dbReference type="GO" id="GO:0000209">
    <property type="term" value="P:protein polyubiquitination"/>
    <property type="evidence" value="ECO:0007669"/>
    <property type="project" value="TreeGrafter"/>
</dbReference>
<evidence type="ECO:0008006" key="5">
    <source>
        <dbReference type="Google" id="ProtNLM"/>
    </source>
</evidence>
<dbReference type="STRING" id="1795632.TH606_05350"/>
<dbReference type="Gene3D" id="2.120.10.30">
    <property type="entry name" value="TolB, C-terminal domain"/>
    <property type="match status" value="2"/>
</dbReference>
<feature type="repeat" description="NHL" evidence="2">
    <location>
        <begin position="249"/>
        <end position="293"/>
    </location>
</feature>
<dbReference type="GO" id="GO:0008270">
    <property type="term" value="F:zinc ion binding"/>
    <property type="evidence" value="ECO:0007669"/>
    <property type="project" value="UniProtKB-KW"/>
</dbReference>
<evidence type="ECO:0000313" key="4">
    <source>
        <dbReference type="Proteomes" id="UP000076964"/>
    </source>
</evidence>
<dbReference type="Pfam" id="PF01436">
    <property type="entry name" value="NHL"/>
    <property type="match status" value="1"/>
</dbReference>
<dbReference type="InterPro" id="IPR050952">
    <property type="entry name" value="TRIM-NHL_E3_ligases"/>
</dbReference>
<gene>
    <name evidence="3" type="ORF">TH606_05350</name>
</gene>
<evidence type="ECO:0000256" key="2">
    <source>
        <dbReference type="PROSITE-ProRule" id="PRU00504"/>
    </source>
</evidence>
<dbReference type="RefSeq" id="WP_068541894.1">
    <property type="nucleotide sequence ID" value="NZ_LSFI01000021.1"/>
</dbReference>
<reference evidence="3 4" key="1">
    <citation type="submission" date="2016-02" db="EMBL/GenBank/DDBJ databases">
        <title>Draft genome sequence of Thermodesulfatator sp. S606.</title>
        <authorList>
            <person name="Lai Q."/>
            <person name="Cao J."/>
            <person name="Dupont S."/>
            <person name="Shao Z."/>
            <person name="Jebbar M."/>
            <person name="Alain K."/>
        </authorList>
    </citation>
    <scope>NUCLEOTIDE SEQUENCE [LARGE SCALE GENOMIC DNA]</scope>
    <source>
        <strain evidence="3 4">S606</strain>
    </source>
</reference>
<dbReference type="GO" id="GO:0061630">
    <property type="term" value="F:ubiquitin protein ligase activity"/>
    <property type="evidence" value="ECO:0007669"/>
    <property type="project" value="TreeGrafter"/>
</dbReference>
<comment type="caution">
    <text evidence="3">The sequence shown here is derived from an EMBL/GenBank/DDBJ whole genome shotgun (WGS) entry which is preliminary data.</text>
</comment>
<proteinExistence type="predicted"/>
<dbReference type="OrthoDB" id="5480974at2"/>
<sequence>MLTGYLRLSKVLGIALLGLFFWLSTSFAQQVTEQPSEEALKKVLEGQAQRVEPKVIAIIEKDDQGKRLSFPSYLAYDAQRDELYVVDTAKGRIIVYSPDLFPIFSMGKGRGIYTPAGLAIDEQGNIYLCQGSSSYEARPHISIFNAAAIKIKDIFLKDFEGAENFFPRSIAIGQNGKIYVTGIGYKGVIVLDREGNYIKTISPKDRFAPETPEQKAIITDVFIDSKGRIYLLSEEMGRFYVYDHNEKFLFKGGQKGGGAGKLSRPRGICADPRKKLIYVVDYMRHTGLVYDYDTGKLKFEFGGRGWNPGWFNYPSDIMIDSFGRIYITDLFNHRVQVLEIGGPKTSIPLSPVPSFILPENR</sequence>